<dbReference type="EMBL" id="LSRX01000710">
    <property type="protein sequence ID" value="OLP90464.1"/>
    <property type="molecule type" value="Genomic_DNA"/>
</dbReference>
<protein>
    <recommendedName>
        <fullName evidence="4">ATPase AAA-type core domain-containing protein</fullName>
    </recommendedName>
</protein>
<dbReference type="AlphaFoldDB" id="A0A1Q9D5Q5"/>
<evidence type="ECO:0008006" key="4">
    <source>
        <dbReference type="Google" id="ProtNLM"/>
    </source>
</evidence>
<dbReference type="OrthoDB" id="417100at2759"/>
<proteinExistence type="predicted"/>
<dbReference type="Proteomes" id="UP000186817">
    <property type="component" value="Unassembled WGS sequence"/>
</dbReference>
<feature type="signal peptide" evidence="1">
    <location>
        <begin position="1"/>
        <end position="27"/>
    </location>
</feature>
<keyword evidence="1" id="KW-0732">Signal</keyword>
<evidence type="ECO:0000313" key="3">
    <source>
        <dbReference type="Proteomes" id="UP000186817"/>
    </source>
</evidence>
<gene>
    <name evidence="2" type="ORF">AK812_SmicGene27968</name>
</gene>
<keyword evidence="3" id="KW-1185">Reference proteome</keyword>
<evidence type="ECO:0000313" key="2">
    <source>
        <dbReference type="EMBL" id="OLP90464.1"/>
    </source>
</evidence>
<accession>A0A1Q9D5Q5</accession>
<reference evidence="2 3" key="1">
    <citation type="submission" date="2016-02" db="EMBL/GenBank/DDBJ databases">
        <title>Genome analysis of coral dinoflagellate symbionts highlights evolutionary adaptations to a symbiotic lifestyle.</title>
        <authorList>
            <person name="Aranda M."/>
            <person name="Li Y."/>
            <person name="Liew Y.J."/>
            <person name="Baumgarten S."/>
            <person name="Simakov O."/>
            <person name="Wilson M."/>
            <person name="Piel J."/>
            <person name="Ashoor H."/>
            <person name="Bougouffa S."/>
            <person name="Bajic V.B."/>
            <person name="Ryu T."/>
            <person name="Ravasi T."/>
            <person name="Bayer T."/>
            <person name="Micklem G."/>
            <person name="Kim H."/>
            <person name="Bhak J."/>
            <person name="Lajeunesse T.C."/>
            <person name="Voolstra C.R."/>
        </authorList>
    </citation>
    <scope>NUCLEOTIDE SEQUENCE [LARGE SCALE GENOMIC DNA]</scope>
    <source>
        <strain evidence="2 3">CCMP2467</strain>
    </source>
</reference>
<organism evidence="2 3">
    <name type="scientific">Symbiodinium microadriaticum</name>
    <name type="common">Dinoflagellate</name>
    <name type="synonym">Zooxanthella microadriatica</name>
    <dbReference type="NCBI Taxonomy" id="2951"/>
    <lineage>
        <taxon>Eukaryota</taxon>
        <taxon>Sar</taxon>
        <taxon>Alveolata</taxon>
        <taxon>Dinophyceae</taxon>
        <taxon>Suessiales</taxon>
        <taxon>Symbiodiniaceae</taxon>
        <taxon>Symbiodinium</taxon>
    </lineage>
</organism>
<feature type="chain" id="PRO_5012751153" description="ATPase AAA-type core domain-containing protein" evidence="1">
    <location>
        <begin position="28"/>
        <end position="362"/>
    </location>
</feature>
<comment type="caution">
    <text evidence="2">The sequence shown here is derived from an EMBL/GenBank/DDBJ whole genome shotgun (WGS) entry which is preliminary data.</text>
</comment>
<name>A0A1Q9D5Q5_SYMMI</name>
<evidence type="ECO:0000256" key="1">
    <source>
        <dbReference type="SAM" id="SignalP"/>
    </source>
</evidence>
<sequence length="362" mass="40781">MPVAVPSRAKVIVCVLSLLLSNMIRDGSDITLQDVLDATNSLVLRTLKKPNIVDGPRGIVDPTHLPIEPFNERTTKVKHTFDIVGEVKFGYETKEKQSPDIPVQLQFAVLPTVEPEKFVLVKHLITEEQVKASFIQKLCYGTPHYVNWGGCAKNLRKALHYMFEKMGGYQVVHYSLQASVNASSSDSKGTFFQSLSDDDIDKGFDFIQKQGPRTHHCNTQLRWIAKQLSSEESSVAQWPERLIKEALRNLMTDGVLALPVADFPLTLVDLNPIILNVLETMFPLFDHKALGMHGVPNVGKTPLARIIAMAVSRYWVSKLDSKNVPAYREACEFDFFRGEPGRKDRPDIFRRRHLARTASQKA</sequence>